<keyword evidence="4" id="KW-0805">Transcription regulation</keyword>
<comment type="similarity">
    <text evidence="1">Belongs to the WD repeat ESC family.</text>
</comment>
<comment type="caution">
    <text evidence="7">The sequence shown here is derived from an EMBL/GenBank/DDBJ whole genome shotgun (WGS) entry which is preliminary data.</text>
</comment>
<name>A0A9D4TS68_CHLVU</name>
<dbReference type="Proteomes" id="UP001055712">
    <property type="component" value="Unassembled WGS sequence"/>
</dbReference>
<dbReference type="InterPro" id="IPR001680">
    <property type="entry name" value="WD40_rpt"/>
</dbReference>
<dbReference type="Pfam" id="PF00400">
    <property type="entry name" value="WD40"/>
    <property type="match status" value="1"/>
</dbReference>
<dbReference type="Gene3D" id="2.130.10.10">
    <property type="entry name" value="YVTN repeat-like/Quinoprotein amine dehydrogenase"/>
    <property type="match status" value="1"/>
</dbReference>
<accession>A0A9D4TS68</accession>
<sequence length="433" mass="45173">MNSDAVKATAAREEEMQRLGGLGAYRLQALQNLKLKTVVKESHASSVHALVMNQAEPTCANLFATVGKDQATVYDGEHMGEHVGVVVHFTNTASEHAPGGELQAAAWLSAEGWSQHPAGDACLAVAGADPNISVISVVEARVVRLLCGHKREVLELAAVPAAPRLLLSLSRDGNLRLWDVPSETCLSSIHTDATCIAFTADAASIATGNSKGRLHMYAISAAGRAAEAAAEPAADSAAAGAAAATGTTAATVAPVHHVCIDEGSRRELKCQGSNHSDALDCLRFLPGGRLVSKACDGRMFVWRISGGTNLEVAATWKVPNCSGGSWQNRCQFGCTVDGCYIAVGNSKGDCFVYDAASGDRVVHVSAIRVSAPVRACGLSHDCRHLLAVLGKGFIFRFEYLGALAPQAYAALQGGAASQEGKENSNSEQQVTQA</sequence>
<evidence type="ECO:0000256" key="6">
    <source>
        <dbReference type="PROSITE-ProRule" id="PRU00221"/>
    </source>
</evidence>
<dbReference type="PANTHER" id="PTHR10253">
    <property type="entry name" value="POLYCOMB PROTEIN"/>
    <property type="match status" value="1"/>
</dbReference>
<dbReference type="InterPro" id="IPR019775">
    <property type="entry name" value="WD40_repeat_CS"/>
</dbReference>
<organism evidence="7 8">
    <name type="scientific">Chlorella vulgaris</name>
    <name type="common">Green alga</name>
    <dbReference type="NCBI Taxonomy" id="3077"/>
    <lineage>
        <taxon>Eukaryota</taxon>
        <taxon>Viridiplantae</taxon>
        <taxon>Chlorophyta</taxon>
        <taxon>core chlorophytes</taxon>
        <taxon>Trebouxiophyceae</taxon>
        <taxon>Chlorellales</taxon>
        <taxon>Chlorellaceae</taxon>
        <taxon>Chlorella clade</taxon>
        <taxon>Chlorella</taxon>
    </lineage>
</organism>
<evidence type="ECO:0000313" key="7">
    <source>
        <dbReference type="EMBL" id="KAI3433327.1"/>
    </source>
</evidence>
<evidence type="ECO:0000256" key="3">
    <source>
        <dbReference type="ARBA" id="ARBA00022737"/>
    </source>
</evidence>
<dbReference type="PROSITE" id="PS50082">
    <property type="entry name" value="WD_REPEATS_2"/>
    <property type="match status" value="1"/>
</dbReference>
<reference evidence="7" key="2">
    <citation type="submission" date="2020-11" db="EMBL/GenBank/DDBJ databases">
        <authorList>
            <person name="Cecchin M."/>
            <person name="Marcolungo L."/>
            <person name="Rossato M."/>
            <person name="Girolomoni L."/>
            <person name="Cosentino E."/>
            <person name="Cuine S."/>
            <person name="Li-Beisson Y."/>
            <person name="Delledonne M."/>
            <person name="Ballottari M."/>
        </authorList>
    </citation>
    <scope>NUCLEOTIDE SEQUENCE</scope>
    <source>
        <strain evidence="7">211/11P</strain>
        <tissue evidence="7">Whole cell</tissue>
    </source>
</reference>
<gene>
    <name evidence="7" type="ORF">D9Q98_003145</name>
</gene>
<evidence type="ECO:0000313" key="8">
    <source>
        <dbReference type="Proteomes" id="UP001055712"/>
    </source>
</evidence>
<evidence type="ECO:0000256" key="4">
    <source>
        <dbReference type="ARBA" id="ARBA00023015"/>
    </source>
</evidence>
<proteinExistence type="inferred from homology"/>
<keyword evidence="2 6" id="KW-0853">WD repeat</keyword>
<feature type="repeat" description="WD" evidence="6">
    <location>
        <begin position="146"/>
        <end position="188"/>
    </location>
</feature>
<dbReference type="AlphaFoldDB" id="A0A9D4TS68"/>
<dbReference type="InterPro" id="IPR015943">
    <property type="entry name" value="WD40/YVTN_repeat-like_dom_sf"/>
</dbReference>
<reference evidence="7" key="1">
    <citation type="journal article" date="2019" name="Plant J.">
        <title>Chlorella vulgaris genome assembly and annotation reveals the molecular basis for metabolic acclimation to high light conditions.</title>
        <authorList>
            <person name="Cecchin M."/>
            <person name="Marcolungo L."/>
            <person name="Rossato M."/>
            <person name="Girolomoni L."/>
            <person name="Cosentino E."/>
            <person name="Cuine S."/>
            <person name="Li-Beisson Y."/>
            <person name="Delledonne M."/>
            <person name="Ballottari M."/>
        </authorList>
    </citation>
    <scope>NUCLEOTIDE SEQUENCE</scope>
    <source>
        <strain evidence="7">211/11P</strain>
    </source>
</reference>
<dbReference type="InterPro" id="IPR051243">
    <property type="entry name" value="PcG_WD-repeat"/>
</dbReference>
<evidence type="ECO:0000256" key="5">
    <source>
        <dbReference type="ARBA" id="ARBA00023163"/>
    </source>
</evidence>
<dbReference type="PROSITE" id="PS50294">
    <property type="entry name" value="WD_REPEATS_REGION"/>
    <property type="match status" value="1"/>
</dbReference>
<dbReference type="SMART" id="SM00320">
    <property type="entry name" value="WD40"/>
    <property type="match status" value="4"/>
</dbReference>
<keyword evidence="3" id="KW-0677">Repeat</keyword>
<keyword evidence="5" id="KW-0804">Transcription</keyword>
<dbReference type="OrthoDB" id="7318948at2759"/>
<dbReference type="InterPro" id="IPR036322">
    <property type="entry name" value="WD40_repeat_dom_sf"/>
</dbReference>
<evidence type="ECO:0000256" key="2">
    <source>
        <dbReference type="ARBA" id="ARBA00022574"/>
    </source>
</evidence>
<protein>
    <submittedName>
        <fullName evidence="7">Uncharacterized protein</fullName>
    </submittedName>
</protein>
<keyword evidence="8" id="KW-1185">Reference proteome</keyword>
<dbReference type="SUPFAM" id="SSF50978">
    <property type="entry name" value="WD40 repeat-like"/>
    <property type="match status" value="1"/>
</dbReference>
<evidence type="ECO:0000256" key="1">
    <source>
        <dbReference type="ARBA" id="ARBA00008075"/>
    </source>
</evidence>
<dbReference type="EMBL" id="SIDB01000004">
    <property type="protein sequence ID" value="KAI3433327.1"/>
    <property type="molecule type" value="Genomic_DNA"/>
</dbReference>
<dbReference type="PROSITE" id="PS00678">
    <property type="entry name" value="WD_REPEATS_1"/>
    <property type="match status" value="1"/>
</dbReference>